<keyword evidence="9 11" id="KW-0443">Lipid metabolism</keyword>
<dbReference type="InterPro" id="IPR003835">
    <property type="entry name" value="Glyco_trans_19"/>
</dbReference>
<keyword evidence="6 11" id="KW-0441">Lipid A biosynthesis</keyword>
<dbReference type="Pfam" id="PF02684">
    <property type="entry name" value="LpxB"/>
    <property type="match status" value="1"/>
</dbReference>
<dbReference type="Gene3D" id="3.40.50.2000">
    <property type="entry name" value="Glycogen Phosphorylase B"/>
    <property type="match status" value="1"/>
</dbReference>
<dbReference type="GO" id="GO:0016020">
    <property type="term" value="C:membrane"/>
    <property type="evidence" value="ECO:0007669"/>
    <property type="project" value="GOC"/>
</dbReference>
<evidence type="ECO:0000256" key="8">
    <source>
        <dbReference type="ARBA" id="ARBA00022679"/>
    </source>
</evidence>
<dbReference type="GO" id="GO:0008915">
    <property type="term" value="F:lipid-A-disaccharide synthase activity"/>
    <property type="evidence" value="ECO:0007669"/>
    <property type="project" value="UniProtKB-UniRule"/>
</dbReference>
<dbReference type="RefSeq" id="WP_132537992.1">
    <property type="nucleotide sequence ID" value="NZ_SLWY01000001.1"/>
</dbReference>
<evidence type="ECO:0000256" key="2">
    <source>
        <dbReference type="ARBA" id="ARBA00007868"/>
    </source>
</evidence>
<evidence type="ECO:0000256" key="10">
    <source>
        <dbReference type="ARBA" id="ARBA00048975"/>
    </source>
</evidence>
<keyword evidence="8 11" id="KW-0808">Transferase</keyword>
<evidence type="ECO:0000256" key="1">
    <source>
        <dbReference type="ARBA" id="ARBA00002056"/>
    </source>
</evidence>
<dbReference type="SUPFAM" id="SSF53756">
    <property type="entry name" value="UDP-Glycosyltransferase/glycogen phosphorylase"/>
    <property type="match status" value="1"/>
</dbReference>
<keyword evidence="5 11" id="KW-0444">Lipid biosynthesis</keyword>
<evidence type="ECO:0000256" key="4">
    <source>
        <dbReference type="ARBA" id="ARBA00020902"/>
    </source>
</evidence>
<dbReference type="UniPathway" id="UPA00973"/>
<evidence type="ECO:0000313" key="12">
    <source>
        <dbReference type="EMBL" id="TCO83722.1"/>
    </source>
</evidence>
<comment type="catalytic activity">
    <reaction evidence="10 11">
        <text>a lipid X + a UDP-2-N,3-O-bis[(3R)-3-hydroxyacyl]-alpha-D-glucosamine = a lipid A disaccharide + UDP + H(+)</text>
        <dbReference type="Rhea" id="RHEA:67828"/>
        <dbReference type="ChEBI" id="CHEBI:15378"/>
        <dbReference type="ChEBI" id="CHEBI:58223"/>
        <dbReference type="ChEBI" id="CHEBI:137748"/>
        <dbReference type="ChEBI" id="CHEBI:176338"/>
        <dbReference type="ChEBI" id="CHEBI:176343"/>
        <dbReference type="EC" id="2.4.1.182"/>
    </reaction>
</comment>
<dbReference type="EMBL" id="SLWY01000001">
    <property type="protein sequence ID" value="TCO83722.1"/>
    <property type="molecule type" value="Genomic_DNA"/>
</dbReference>
<sequence length="386" mass="41050">MRIALVAGELSGDLLGAGLIRALRRRYPQAVFEGIAGPGMLAAGCSGLFPLERLSVMGLVEVLRHLPELLRIRRALLARWRADPPDVFIGIDAPDFNLPLARRLRAGGVRTAHYVSPSVWAWRQGRVRGIARSVDLMLALFPFEERFYRDHAVPVACVGHPLADEIPLVSDRAAARAALAVTAAGPVLAVLPGSRHGEVGRLGPDFIAAAQGLAERHPGLQVLLPCATPALRAQLEAQLRAAQAQSLVRLVDGRAREVLAAADLALVASGTATLEAMLVGRPLVMAYRIAPLTYAIARRLMKIDRFALPNLLAGRDLVPEFIQDAATPAALCAALDAWLTEPARAQAVCAEFARLHAELRRDASEAAATALGALLGPPAAAVPVTR</sequence>
<evidence type="ECO:0000256" key="6">
    <source>
        <dbReference type="ARBA" id="ARBA00022556"/>
    </source>
</evidence>
<comment type="similarity">
    <text evidence="2 11">Belongs to the LpxB family.</text>
</comment>
<evidence type="ECO:0000256" key="3">
    <source>
        <dbReference type="ARBA" id="ARBA00012687"/>
    </source>
</evidence>
<comment type="pathway">
    <text evidence="11">Bacterial outer membrane biogenesis; LPS lipid A biosynthesis.</text>
</comment>
<comment type="function">
    <text evidence="1 11">Condensation of UDP-2,3-diacylglucosamine and 2,3-diacylglucosamine-1-phosphate to form lipid A disaccharide, a precursor of lipid A, a phosphorylated glycolipid that anchors the lipopolysaccharide to the outer membrane of the cell.</text>
</comment>
<evidence type="ECO:0000256" key="7">
    <source>
        <dbReference type="ARBA" id="ARBA00022676"/>
    </source>
</evidence>
<organism evidence="12 13">
    <name type="scientific">Plasticicumulans lactativorans</name>
    <dbReference type="NCBI Taxonomy" id="1133106"/>
    <lineage>
        <taxon>Bacteria</taxon>
        <taxon>Pseudomonadati</taxon>
        <taxon>Pseudomonadota</taxon>
        <taxon>Gammaproteobacteria</taxon>
        <taxon>Candidatus Competibacteraceae</taxon>
        <taxon>Plasticicumulans</taxon>
    </lineage>
</organism>
<gene>
    <name evidence="11" type="primary">lpxB</name>
    <name evidence="12" type="ORF">EV699_101106</name>
</gene>
<comment type="caution">
    <text evidence="12">The sequence shown here is derived from an EMBL/GenBank/DDBJ whole genome shotgun (WGS) entry which is preliminary data.</text>
</comment>
<dbReference type="PANTHER" id="PTHR30372">
    <property type="entry name" value="LIPID-A-DISACCHARIDE SYNTHASE"/>
    <property type="match status" value="1"/>
</dbReference>
<proteinExistence type="inferred from homology"/>
<evidence type="ECO:0000313" key="13">
    <source>
        <dbReference type="Proteomes" id="UP000295765"/>
    </source>
</evidence>
<accession>A0A4R2LDM0</accession>
<keyword evidence="7 11" id="KW-0328">Glycosyltransferase</keyword>
<dbReference type="OrthoDB" id="9801642at2"/>
<dbReference type="HAMAP" id="MF_00392">
    <property type="entry name" value="LpxB"/>
    <property type="match status" value="1"/>
</dbReference>
<dbReference type="EC" id="2.4.1.182" evidence="3 11"/>
<dbReference type="GO" id="GO:0009245">
    <property type="term" value="P:lipid A biosynthetic process"/>
    <property type="evidence" value="ECO:0007669"/>
    <property type="project" value="UniProtKB-UniRule"/>
</dbReference>
<evidence type="ECO:0000256" key="9">
    <source>
        <dbReference type="ARBA" id="ARBA00023098"/>
    </source>
</evidence>
<keyword evidence="13" id="KW-1185">Reference proteome</keyword>
<dbReference type="AlphaFoldDB" id="A0A4R2LDM0"/>
<name>A0A4R2LDM0_9GAMM</name>
<evidence type="ECO:0000256" key="5">
    <source>
        <dbReference type="ARBA" id="ARBA00022516"/>
    </source>
</evidence>
<protein>
    <recommendedName>
        <fullName evidence="4 11">Lipid-A-disaccharide synthase</fullName>
        <ecNumber evidence="3 11">2.4.1.182</ecNumber>
    </recommendedName>
</protein>
<reference evidence="12 13" key="1">
    <citation type="submission" date="2019-03" db="EMBL/GenBank/DDBJ databases">
        <title>Genomic Encyclopedia of Type Strains, Phase IV (KMG-IV): sequencing the most valuable type-strain genomes for metagenomic binning, comparative biology and taxonomic classification.</title>
        <authorList>
            <person name="Goeker M."/>
        </authorList>
    </citation>
    <scope>NUCLEOTIDE SEQUENCE [LARGE SCALE GENOMIC DNA]</scope>
    <source>
        <strain evidence="12 13">DSM 25287</strain>
    </source>
</reference>
<dbReference type="NCBIfam" id="TIGR00215">
    <property type="entry name" value="lpxB"/>
    <property type="match status" value="1"/>
</dbReference>
<dbReference type="Proteomes" id="UP000295765">
    <property type="component" value="Unassembled WGS sequence"/>
</dbReference>
<dbReference type="GO" id="GO:0005543">
    <property type="term" value="F:phospholipid binding"/>
    <property type="evidence" value="ECO:0007669"/>
    <property type="project" value="TreeGrafter"/>
</dbReference>
<evidence type="ECO:0000256" key="11">
    <source>
        <dbReference type="HAMAP-Rule" id="MF_00392"/>
    </source>
</evidence>
<dbReference type="PANTHER" id="PTHR30372:SF4">
    <property type="entry name" value="LIPID-A-DISACCHARIDE SYNTHASE, MITOCHONDRIAL-RELATED"/>
    <property type="match status" value="1"/>
</dbReference>